<accession>A0ACC0WWE8</accession>
<dbReference type="EMBL" id="CM047580">
    <property type="protein sequence ID" value="KAI9922291.1"/>
    <property type="molecule type" value="Genomic_DNA"/>
</dbReference>
<comment type="caution">
    <text evidence="1">The sequence shown here is derived from an EMBL/GenBank/DDBJ whole genome shotgun (WGS) entry which is preliminary data.</text>
</comment>
<evidence type="ECO:0000313" key="1">
    <source>
        <dbReference type="EMBL" id="KAI9922291.1"/>
    </source>
</evidence>
<gene>
    <name evidence="1" type="ORF">PsorP6_001962</name>
</gene>
<sequence>MRWLRIDAQEAYNQEGNVMNSKEGMNNPDPYLHPIVNPGWLIKRLFRQGTSVSTGPIHAPCLTPPSLRHLRYIYNPGGLDKFRKLGSL</sequence>
<proteinExistence type="predicted"/>
<reference evidence="1 2" key="1">
    <citation type="journal article" date="2022" name="bioRxiv">
        <title>The genome of the oomycete Peronosclerospora sorghi, a cosmopolitan pathogen of maize and sorghum, is inflated with dispersed pseudogenes.</title>
        <authorList>
            <person name="Fletcher K."/>
            <person name="Martin F."/>
            <person name="Isakeit T."/>
            <person name="Cavanaugh K."/>
            <person name="Magill C."/>
            <person name="Michelmore R."/>
        </authorList>
    </citation>
    <scope>NUCLEOTIDE SEQUENCE [LARGE SCALE GENOMIC DNA]</scope>
    <source>
        <strain evidence="1">P6</strain>
    </source>
</reference>
<protein>
    <submittedName>
        <fullName evidence="1">Uncharacterized protein</fullName>
    </submittedName>
</protein>
<name>A0ACC0WWE8_9STRA</name>
<dbReference type="Proteomes" id="UP001163321">
    <property type="component" value="Chromosome 1"/>
</dbReference>
<keyword evidence="2" id="KW-1185">Reference proteome</keyword>
<evidence type="ECO:0000313" key="2">
    <source>
        <dbReference type="Proteomes" id="UP001163321"/>
    </source>
</evidence>
<organism evidence="1 2">
    <name type="scientific">Peronosclerospora sorghi</name>
    <dbReference type="NCBI Taxonomy" id="230839"/>
    <lineage>
        <taxon>Eukaryota</taxon>
        <taxon>Sar</taxon>
        <taxon>Stramenopiles</taxon>
        <taxon>Oomycota</taxon>
        <taxon>Peronosporomycetes</taxon>
        <taxon>Peronosporales</taxon>
        <taxon>Peronosporaceae</taxon>
        <taxon>Peronosclerospora</taxon>
    </lineage>
</organism>